<name>A0ABR1VHB2_9PEZI</name>
<comment type="caution">
    <text evidence="1">The sequence shown here is derived from an EMBL/GenBank/DDBJ whole genome shotgun (WGS) entry which is preliminary data.</text>
</comment>
<dbReference type="RefSeq" id="XP_066716990.1">
    <property type="nucleotide sequence ID" value="XM_066857721.1"/>
</dbReference>
<protein>
    <submittedName>
        <fullName evidence="1">Uncharacterized protein</fullName>
    </submittedName>
</protein>
<evidence type="ECO:0000313" key="2">
    <source>
        <dbReference type="Proteomes" id="UP001480595"/>
    </source>
</evidence>
<gene>
    <name evidence="1" type="ORF">PG994_006312</name>
</gene>
<evidence type="ECO:0000313" key="1">
    <source>
        <dbReference type="EMBL" id="KAK8069696.1"/>
    </source>
</evidence>
<organism evidence="1 2">
    <name type="scientific">Apiospora phragmitis</name>
    <dbReference type="NCBI Taxonomy" id="2905665"/>
    <lineage>
        <taxon>Eukaryota</taxon>
        <taxon>Fungi</taxon>
        <taxon>Dikarya</taxon>
        <taxon>Ascomycota</taxon>
        <taxon>Pezizomycotina</taxon>
        <taxon>Sordariomycetes</taxon>
        <taxon>Xylariomycetidae</taxon>
        <taxon>Amphisphaeriales</taxon>
        <taxon>Apiosporaceae</taxon>
        <taxon>Apiospora</taxon>
    </lineage>
</organism>
<reference evidence="1 2" key="1">
    <citation type="submission" date="2023-01" db="EMBL/GenBank/DDBJ databases">
        <title>Analysis of 21 Apiospora genomes using comparative genomics revels a genus with tremendous synthesis potential of carbohydrate active enzymes and secondary metabolites.</title>
        <authorList>
            <person name="Sorensen T."/>
        </authorList>
    </citation>
    <scope>NUCLEOTIDE SEQUENCE [LARGE SCALE GENOMIC DNA]</scope>
    <source>
        <strain evidence="1 2">CBS 135458</strain>
    </source>
</reference>
<dbReference type="Proteomes" id="UP001480595">
    <property type="component" value="Unassembled WGS sequence"/>
</dbReference>
<accession>A0ABR1VHB2</accession>
<dbReference type="GeneID" id="92090784"/>
<proteinExistence type="predicted"/>
<keyword evidence="2" id="KW-1185">Reference proteome</keyword>
<sequence>MTSSPGCTLSQRWAILRRQGDGFRPAVATLFLLHHHSSPPKKQVVYARRTVDGGVTHADGAAFPGWTPLEVRSNTQAAEPGLLWESTGG</sequence>
<dbReference type="EMBL" id="JAQQWL010000006">
    <property type="protein sequence ID" value="KAK8069696.1"/>
    <property type="molecule type" value="Genomic_DNA"/>
</dbReference>